<sequence>MQWERLETLKWCWRPAQSNILRLSLGLLSLLSLSGDTSLCYSLRVIKKSLLTCYVSLHKDSDSGSHTVLCQY</sequence>
<organism evidence="1 2">
    <name type="scientific">Tuber borchii</name>
    <name type="common">White truffle</name>
    <dbReference type="NCBI Taxonomy" id="42251"/>
    <lineage>
        <taxon>Eukaryota</taxon>
        <taxon>Fungi</taxon>
        <taxon>Dikarya</taxon>
        <taxon>Ascomycota</taxon>
        <taxon>Pezizomycotina</taxon>
        <taxon>Pezizomycetes</taxon>
        <taxon>Pezizales</taxon>
        <taxon>Tuberaceae</taxon>
        <taxon>Tuber</taxon>
    </lineage>
</organism>
<name>A0A2T6ZC91_TUBBO</name>
<evidence type="ECO:0000313" key="2">
    <source>
        <dbReference type="Proteomes" id="UP000244722"/>
    </source>
</evidence>
<proteinExistence type="predicted"/>
<gene>
    <name evidence="1" type="ORF">B9Z19DRAFT_1095771</name>
</gene>
<evidence type="ECO:0000313" key="1">
    <source>
        <dbReference type="EMBL" id="PUU73110.1"/>
    </source>
</evidence>
<dbReference type="AlphaFoldDB" id="A0A2T6ZC91"/>
<keyword evidence="2" id="KW-1185">Reference proteome</keyword>
<accession>A0A2T6ZC91</accession>
<reference evidence="1 2" key="1">
    <citation type="submission" date="2017-04" db="EMBL/GenBank/DDBJ databases">
        <title>Draft genome sequence of Tuber borchii Vittad., a whitish edible truffle.</title>
        <authorList>
            <consortium name="DOE Joint Genome Institute"/>
            <person name="Murat C."/>
            <person name="Kuo A."/>
            <person name="Barry K.W."/>
            <person name="Clum A."/>
            <person name="Dockter R.B."/>
            <person name="Fauchery L."/>
            <person name="Iotti M."/>
            <person name="Kohler A."/>
            <person name="Labutti K."/>
            <person name="Lindquist E.A."/>
            <person name="Lipzen A."/>
            <person name="Ohm R.A."/>
            <person name="Wang M."/>
            <person name="Grigoriev I.V."/>
            <person name="Zambonelli A."/>
            <person name="Martin F.M."/>
        </authorList>
    </citation>
    <scope>NUCLEOTIDE SEQUENCE [LARGE SCALE GENOMIC DNA]</scope>
    <source>
        <strain evidence="1 2">Tbo3840</strain>
    </source>
</reference>
<protein>
    <submittedName>
        <fullName evidence="1">Uncharacterized protein</fullName>
    </submittedName>
</protein>
<comment type="caution">
    <text evidence="1">The sequence shown here is derived from an EMBL/GenBank/DDBJ whole genome shotgun (WGS) entry which is preliminary data.</text>
</comment>
<dbReference type="Proteomes" id="UP000244722">
    <property type="component" value="Unassembled WGS sequence"/>
</dbReference>
<dbReference type="EMBL" id="NESQ01000412">
    <property type="protein sequence ID" value="PUU73110.1"/>
    <property type="molecule type" value="Genomic_DNA"/>
</dbReference>